<feature type="domain" description="Atos-like conserved" evidence="1">
    <location>
        <begin position="2"/>
        <end position="51"/>
    </location>
</feature>
<dbReference type="EMBL" id="KV440983">
    <property type="protein sequence ID" value="OAD72290.1"/>
    <property type="molecule type" value="Genomic_DNA"/>
</dbReference>
<dbReference type="RefSeq" id="XP_018290330.1">
    <property type="nucleotide sequence ID" value="XM_018433918.1"/>
</dbReference>
<evidence type="ECO:0000259" key="1">
    <source>
        <dbReference type="SMART" id="SM01177"/>
    </source>
</evidence>
<dbReference type="GeneID" id="28994824"/>
<dbReference type="InterPro" id="IPR033473">
    <property type="entry name" value="Atos-like_C"/>
</dbReference>
<evidence type="ECO:0000313" key="2">
    <source>
        <dbReference type="EMBL" id="OAD72290.1"/>
    </source>
</evidence>
<dbReference type="Pfam" id="PF13889">
    <property type="entry name" value="Chromosome_seg"/>
    <property type="match status" value="1"/>
</dbReference>
<proteinExistence type="predicted"/>
<dbReference type="InParanoid" id="A0A163DM86"/>
<sequence length="176" mass="20135">MPSKPIVFHCQIGVLGCGDCRPSLKCPPHLSIVFPALFYELKEDEHPTPYVGTVDLTDIPDRPAGYRLPPKGQLQIVIKNPNKTAVKLFLIPYDVSDMPRNTKTFLRQKSYVEDHGRNHLRYAIHVQICRHEKRIYLYNQVRVVFANRVATLNEKLKVMCEGPKAPVYVPLSKAEK</sequence>
<dbReference type="STRING" id="763407.A0A163DM86"/>
<keyword evidence="3" id="KW-1185">Reference proteome</keyword>
<protein>
    <recommendedName>
        <fullName evidence="1">Atos-like conserved domain-containing protein</fullName>
    </recommendedName>
</protein>
<dbReference type="InterPro" id="IPR051506">
    <property type="entry name" value="ATOS_Transcription_Regulators"/>
</dbReference>
<dbReference type="VEuPathDB" id="FungiDB:PHYBLDRAFT_159114"/>
<reference evidence="3" key="1">
    <citation type="submission" date="2015-06" db="EMBL/GenBank/DDBJ databases">
        <title>Expansion of signal transduction pathways in fungi by whole-genome duplication.</title>
        <authorList>
            <consortium name="DOE Joint Genome Institute"/>
            <person name="Corrochano L.M."/>
            <person name="Kuo A."/>
            <person name="Marcet-Houben M."/>
            <person name="Polaino S."/>
            <person name="Salamov A."/>
            <person name="Villalobos J.M."/>
            <person name="Alvarez M.I."/>
            <person name="Avalos J."/>
            <person name="Benito E.P."/>
            <person name="Benoit I."/>
            <person name="Burger G."/>
            <person name="Camino L.P."/>
            <person name="Canovas D."/>
            <person name="Cerda-Olmedo E."/>
            <person name="Cheng J.-F."/>
            <person name="Dominguez A."/>
            <person name="Elias M."/>
            <person name="Eslava A.P."/>
            <person name="Glaser F."/>
            <person name="Grimwood J."/>
            <person name="Gutierrez G."/>
            <person name="Heitman J."/>
            <person name="Henrissat B."/>
            <person name="Iturriaga E.A."/>
            <person name="Lang B.F."/>
            <person name="Lavin J.L."/>
            <person name="Lee S."/>
            <person name="Li W."/>
            <person name="Lindquist E."/>
            <person name="Lopez-Garcia S."/>
            <person name="Luque E.M."/>
            <person name="Marcos A.T."/>
            <person name="Martin J."/>
            <person name="McCluskey K."/>
            <person name="Medina H.R."/>
            <person name="Miralles-Duran A."/>
            <person name="Miyazaki A."/>
            <person name="Munoz-Torres E."/>
            <person name="Oguiza J.A."/>
            <person name="Ohm R."/>
            <person name="Olmedo M."/>
            <person name="Orejas M."/>
            <person name="Ortiz-Castellanos L."/>
            <person name="Pisabarro A.G."/>
            <person name="Rodriguez-Romero J."/>
            <person name="Ruiz-Herrera J."/>
            <person name="Ruiz-Vazquez R."/>
            <person name="Sanz C."/>
            <person name="Schackwitz W."/>
            <person name="Schmutz J."/>
            <person name="Shahriari M."/>
            <person name="Shelest E."/>
            <person name="Silva-Franco F."/>
            <person name="Soanes D."/>
            <person name="Syed K."/>
            <person name="Tagua V.G."/>
            <person name="Talbot N.J."/>
            <person name="Thon M."/>
            <person name="De vries R.P."/>
            <person name="Wiebenga A."/>
            <person name="Yadav J.S."/>
            <person name="Braun E.L."/>
            <person name="Baker S."/>
            <person name="Garre V."/>
            <person name="Horwitz B."/>
            <person name="Torres-Martinez S."/>
            <person name="Idnurm A."/>
            <person name="Herrera-Estrella A."/>
            <person name="Gabaldon T."/>
            <person name="Grigoriev I.V."/>
        </authorList>
    </citation>
    <scope>NUCLEOTIDE SEQUENCE [LARGE SCALE GENOMIC DNA]</scope>
    <source>
        <strain evidence="3">NRRL 1555(-)</strain>
    </source>
</reference>
<dbReference type="Pfam" id="PF13915">
    <property type="entry name" value="DUF4210"/>
    <property type="match status" value="1"/>
</dbReference>
<dbReference type="AlphaFoldDB" id="A0A163DM86"/>
<organism evidence="2 3">
    <name type="scientific">Phycomyces blakesleeanus (strain ATCC 8743b / DSM 1359 / FGSC 10004 / NBRC 33097 / NRRL 1555)</name>
    <dbReference type="NCBI Taxonomy" id="763407"/>
    <lineage>
        <taxon>Eukaryota</taxon>
        <taxon>Fungi</taxon>
        <taxon>Fungi incertae sedis</taxon>
        <taxon>Mucoromycota</taxon>
        <taxon>Mucoromycotina</taxon>
        <taxon>Mucoromycetes</taxon>
        <taxon>Mucorales</taxon>
        <taxon>Phycomycetaceae</taxon>
        <taxon>Phycomyces</taxon>
    </lineage>
</organism>
<dbReference type="PANTHER" id="PTHR13199:SF11">
    <property type="entry name" value="PROTEIN ATOSSA"/>
    <property type="match status" value="1"/>
</dbReference>
<dbReference type="SMART" id="SM01177">
    <property type="entry name" value="DUF4210"/>
    <property type="match status" value="1"/>
</dbReference>
<dbReference type="OrthoDB" id="8625101at2759"/>
<evidence type="ECO:0000313" key="3">
    <source>
        <dbReference type="Proteomes" id="UP000077315"/>
    </source>
</evidence>
<dbReference type="InterPro" id="IPR025261">
    <property type="entry name" value="Atos-like_cons_dom"/>
</dbReference>
<accession>A0A163DM86</accession>
<dbReference type="Proteomes" id="UP000077315">
    <property type="component" value="Unassembled WGS sequence"/>
</dbReference>
<name>A0A163DM86_PHYB8</name>
<gene>
    <name evidence="2" type="ORF">PHYBLDRAFT_159114</name>
</gene>
<dbReference type="PROSITE" id="PS51257">
    <property type="entry name" value="PROKAR_LIPOPROTEIN"/>
    <property type="match status" value="1"/>
</dbReference>
<dbReference type="PANTHER" id="PTHR13199">
    <property type="entry name" value="GH03947P"/>
    <property type="match status" value="1"/>
</dbReference>